<dbReference type="EMBL" id="CP016173">
    <property type="protein sequence ID" value="ANN80865.1"/>
    <property type="molecule type" value="Genomic_DNA"/>
</dbReference>
<dbReference type="AlphaFoldDB" id="A0A193GLX1"/>
<organism evidence="1 2">
    <name type="scientific">Bordetella flabilis</name>
    <dbReference type="NCBI Taxonomy" id="463014"/>
    <lineage>
        <taxon>Bacteria</taxon>
        <taxon>Pseudomonadati</taxon>
        <taxon>Pseudomonadota</taxon>
        <taxon>Betaproteobacteria</taxon>
        <taxon>Burkholderiales</taxon>
        <taxon>Alcaligenaceae</taxon>
        <taxon>Bordetella</taxon>
    </lineage>
</organism>
<evidence type="ECO:0000313" key="2">
    <source>
        <dbReference type="Proteomes" id="UP000091926"/>
    </source>
</evidence>
<evidence type="ECO:0000313" key="1">
    <source>
        <dbReference type="EMBL" id="ANN80865.1"/>
    </source>
</evidence>
<keyword evidence="2" id="KW-1185">Reference proteome</keyword>
<keyword evidence="1" id="KW-0614">Plasmid</keyword>
<geneLocation type="plasmid" evidence="1 2">
    <name>unnamed1</name>
</geneLocation>
<proteinExistence type="predicted"/>
<sequence length="140" mass="15729">MTAATCRMVREHVLSFMSSLPGPGEEKDEEVIVRPDGVREFGRQWVVRRSPDESSLSATLSHRDNVIEFGLLQREGDEARNVLYATVVLDDEEVLLNVVSEADMDYNFDAKVDESSLRRLDDVLRLYASYLGGTSASVMQ</sequence>
<protein>
    <submittedName>
        <fullName evidence="1">Uncharacterized protein</fullName>
    </submittedName>
</protein>
<gene>
    <name evidence="1" type="ORF">BAU07_26450</name>
</gene>
<accession>A0A193GLX1</accession>
<reference evidence="1 2" key="1">
    <citation type="submission" date="2016-06" db="EMBL/GenBank/DDBJ databases">
        <title>Complete genome sequences of Bordetella bronchialis and Bordetella flabilis.</title>
        <authorList>
            <person name="LiPuma J.J."/>
            <person name="Spilker T."/>
        </authorList>
    </citation>
    <scope>NUCLEOTIDE SEQUENCE [LARGE SCALE GENOMIC DNA]</scope>
    <source>
        <strain evidence="1 2">AU10664</strain>
        <plasmid evidence="1 2">unnamed1</plasmid>
    </source>
</reference>
<dbReference type="KEGG" id="bfz:BAU07_26450"/>
<name>A0A193GLX1_9BORD</name>
<dbReference type="RefSeq" id="WP_066665909.1">
    <property type="nucleotide sequence ID" value="NZ_CBCSCL010000020.1"/>
</dbReference>
<dbReference type="Proteomes" id="UP000091926">
    <property type="component" value="Plasmid unnamed1"/>
</dbReference>